<sequence length="163" mass="19193">MRCKLLLLIFCGATSFHSLAQSWDNYLKNQMIASYSVLENKMEYCDSIEEKLPKIDEQWFIQLSKKEKYAVASYLAYLADMNCFGEEQKQYESAMLAYTAESKDENALKEWFSSARVYRGAEFEKTFANIDVTKLLNWHQQNSGLKPFDIVQFLQQYPEFQQH</sequence>
<keyword evidence="1" id="KW-0732">Signal</keyword>
<protein>
    <submittedName>
        <fullName evidence="2">Uncharacterized protein</fullName>
    </submittedName>
</protein>
<feature type="signal peptide" evidence="1">
    <location>
        <begin position="1"/>
        <end position="20"/>
    </location>
</feature>
<dbReference type="AlphaFoldDB" id="A0A1M5EXZ7"/>
<feature type="chain" id="PRO_5012747933" evidence="1">
    <location>
        <begin position="21"/>
        <end position="163"/>
    </location>
</feature>
<dbReference type="Proteomes" id="UP000184159">
    <property type="component" value="Unassembled WGS sequence"/>
</dbReference>
<accession>A0A1M5EXZ7</accession>
<evidence type="ECO:0000313" key="2">
    <source>
        <dbReference type="EMBL" id="SHF84125.1"/>
    </source>
</evidence>
<gene>
    <name evidence="2" type="ORF">SAMN02745781_03304</name>
</gene>
<dbReference type="EMBL" id="FQUH01000018">
    <property type="protein sequence ID" value="SHF84125.1"/>
    <property type="molecule type" value="Genomic_DNA"/>
</dbReference>
<evidence type="ECO:0000313" key="3">
    <source>
        <dbReference type="Proteomes" id="UP000184159"/>
    </source>
</evidence>
<organism evidence="2 3">
    <name type="scientific">Vibrio gazogenes DSM 21264 = NBRC 103151</name>
    <dbReference type="NCBI Taxonomy" id="1123492"/>
    <lineage>
        <taxon>Bacteria</taxon>
        <taxon>Pseudomonadati</taxon>
        <taxon>Pseudomonadota</taxon>
        <taxon>Gammaproteobacteria</taxon>
        <taxon>Vibrionales</taxon>
        <taxon>Vibrionaceae</taxon>
        <taxon>Vibrio</taxon>
    </lineage>
</organism>
<reference evidence="3" key="1">
    <citation type="submission" date="2016-11" db="EMBL/GenBank/DDBJ databases">
        <authorList>
            <person name="Varghese N."/>
            <person name="Submissions S."/>
        </authorList>
    </citation>
    <scope>NUCLEOTIDE SEQUENCE [LARGE SCALE GENOMIC DNA]</scope>
    <source>
        <strain evidence="3">DSM 21264</strain>
    </source>
</reference>
<keyword evidence="3" id="KW-1185">Reference proteome</keyword>
<proteinExistence type="predicted"/>
<evidence type="ECO:0000256" key="1">
    <source>
        <dbReference type="SAM" id="SignalP"/>
    </source>
</evidence>
<name>A0A1M5EXZ7_VIBGA</name>